<proteinExistence type="predicted"/>
<gene>
    <name evidence="1" type="ORF">SAMN05421856_11633</name>
</gene>
<sequence>SYSFSPDNVDINLPELVLNGYGSAKYWGGAISTYNINHGILYNGIDAMRAAWNQANLPFDQMAWVRSDGPIKYMGSPGDPFAIWEGIGMMLSSSDNKAMNLAALPLMVVTKIVMVL</sequence>
<evidence type="ECO:0000313" key="2">
    <source>
        <dbReference type="Proteomes" id="UP000199450"/>
    </source>
</evidence>
<accession>A0A1H8DU21</accession>
<name>A0A1H8DU21_9FLAO</name>
<reference evidence="2" key="1">
    <citation type="submission" date="2016-10" db="EMBL/GenBank/DDBJ databases">
        <authorList>
            <person name="Varghese N."/>
            <person name="Submissions S."/>
        </authorList>
    </citation>
    <scope>NUCLEOTIDE SEQUENCE [LARGE SCALE GENOMIC DNA]</scope>
    <source>
        <strain evidence="2">DSM 17453</strain>
    </source>
</reference>
<dbReference type="AlphaFoldDB" id="A0A1H8DU21"/>
<feature type="non-terminal residue" evidence="1">
    <location>
        <position position="1"/>
    </location>
</feature>
<dbReference type="STRING" id="295069.SAMN05421856_11633"/>
<dbReference type="RefSeq" id="WP_177175336.1">
    <property type="nucleotide sequence ID" value="NZ_FOBV01000016.1"/>
</dbReference>
<dbReference type="Proteomes" id="UP000199450">
    <property type="component" value="Unassembled WGS sequence"/>
</dbReference>
<keyword evidence="2" id="KW-1185">Reference proteome</keyword>
<organism evidence="1 2">
    <name type="scientific">Chryseobacterium taichungense</name>
    <dbReference type="NCBI Taxonomy" id="295069"/>
    <lineage>
        <taxon>Bacteria</taxon>
        <taxon>Pseudomonadati</taxon>
        <taxon>Bacteroidota</taxon>
        <taxon>Flavobacteriia</taxon>
        <taxon>Flavobacteriales</taxon>
        <taxon>Weeksellaceae</taxon>
        <taxon>Chryseobacterium group</taxon>
        <taxon>Chryseobacterium</taxon>
    </lineage>
</organism>
<protein>
    <submittedName>
        <fullName evidence="1">Uncharacterized protein</fullName>
    </submittedName>
</protein>
<evidence type="ECO:0000313" key="1">
    <source>
        <dbReference type="EMBL" id="SEN10666.1"/>
    </source>
</evidence>
<dbReference type="EMBL" id="FOBV01000016">
    <property type="protein sequence ID" value="SEN10666.1"/>
    <property type="molecule type" value="Genomic_DNA"/>
</dbReference>